<evidence type="ECO:0000256" key="1">
    <source>
        <dbReference type="ARBA" id="ARBA00023015"/>
    </source>
</evidence>
<name>B1YHY4_EXIS2</name>
<accession>B1YHY4</accession>
<dbReference type="PROSITE" id="PS51118">
    <property type="entry name" value="HTH_HXLR"/>
    <property type="match status" value="1"/>
</dbReference>
<evidence type="ECO:0000256" key="3">
    <source>
        <dbReference type="ARBA" id="ARBA00023163"/>
    </source>
</evidence>
<dbReference type="EMBL" id="CP001022">
    <property type="protein sequence ID" value="ACB59768.1"/>
    <property type="molecule type" value="Genomic_DNA"/>
</dbReference>
<reference evidence="5 6" key="1">
    <citation type="journal article" date="2006" name="Extremophiles">
        <title>Characterization of Exiguobacterium isolates from the Siberian permafrost. Description of Exiguobacterium sibiricum sp. nov.</title>
        <authorList>
            <person name="Rodrigues D.F."/>
            <person name="Goris J."/>
            <person name="Vishnivetskaya T."/>
            <person name="Gilichinsky D."/>
            <person name="Thomashow M.F."/>
            <person name="Tiedje J.M."/>
        </authorList>
    </citation>
    <scope>NUCLEOTIDE SEQUENCE [LARGE SCALE GENOMIC DNA]</scope>
    <source>
        <strain evidence="6">DSM 17290 / CIP 109462 / JCM 13490 / 255-15</strain>
    </source>
</reference>
<reference evidence="5 6" key="2">
    <citation type="journal article" date="2008" name="BMC Genomics">
        <title>Architecture of thermal adaptation in an Exiguobacterium sibiricum strain isolated from 3 million year old permafrost: a genome and transcriptome approach.</title>
        <authorList>
            <person name="Rodrigues D.F."/>
            <person name="Ivanova N."/>
            <person name="He Z."/>
            <person name="Huebner M."/>
            <person name="Zhou J."/>
            <person name="Tiedje J.M."/>
        </authorList>
    </citation>
    <scope>NUCLEOTIDE SEQUENCE [LARGE SCALE GENOMIC DNA]</scope>
    <source>
        <strain evidence="6">DSM 17290 / CIP 109462 / JCM 13490 / 255-15</strain>
    </source>
</reference>
<feature type="domain" description="HTH hxlR-type" evidence="4">
    <location>
        <begin position="7"/>
        <end position="106"/>
    </location>
</feature>
<dbReference type="Pfam" id="PF01638">
    <property type="entry name" value="HxlR"/>
    <property type="match status" value="1"/>
</dbReference>
<reference evidence="6" key="3">
    <citation type="submission" date="2008-04" db="EMBL/GenBank/DDBJ databases">
        <title>Complete sequence of chromosome of Exiguobacterium sibiricum 255-15.</title>
        <authorList>
            <consortium name="US DOE Joint Genome Institute"/>
            <person name="Copeland A."/>
            <person name="Lucas S."/>
            <person name="Lapidus A."/>
            <person name="Glavina del Rio T."/>
            <person name="Dalin E."/>
            <person name="Tice H."/>
            <person name="Bruce D."/>
            <person name="Goodwin L."/>
            <person name="Pitluck S."/>
            <person name="Kiss H."/>
            <person name="Chertkov O."/>
            <person name="Monk C."/>
            <person name="Brettin T."/>
            <person name="Detter J.C."/>
            <person name="Han C."/>
            <person name="Kuske C.R."/>
            <person name="Schmutz J."/>
            <person name="Larimer F."/>
            <person name="Land M."/>
            <person name="Hauser L."/>
            <person name="Kyrpides N."/>
            <person name="Mikhailova N."/>
            <person name="Vishnivetskaya T."/>
            <person name="Rodrigues D.F."/>
            <person name="Gilichinsky D."/>
            <person name="Tiedje J."/>
            <person name="Richardson P."/>
        </authorList>
    </citation>
    <scope>NUCLEOTIDE SEQUENCE [LARGE SCALE GENOMIC DNA]</scope>
    <source>
        <strain evidence="6">DSM 17290 / CIP 109462 / JCM 13490 / 255-15</strain>
    </source>
</reference>
<dbReference type="HOGENOM" id="CLU_111585_5_3_9"/>
<dbReference type="GO" id="GO:0003677">
    <property type="term" value="F:DNA binding"/>
    <property type="evidence" value="ECO:0007669"/>
    <property type="project" value="UniProtKB-KW"/>
</dbReference>
<dbReference type="PANTHER" id="PTHR33204">
    <property type="entry name" value="TRANSCRIPTIONAL REGULATOR, MARR FAMILY"/>
    <property type="match status" value="1"/>
</dbReference>
<dbReference type="OrthoDB" id="9791143at2"/>
<dbReference type="Gene3D" id="1.10.10.10">
    <property type="entry name" value="Winged helix-like DNA-binding domain superfamily/Winged helix DNA-binding domain"/>
    <property type="match status" value="1"/>
</dbReference>
<dbReference type="RefSeq" id="WP_012369193.1">
    <property type="nucleotide sequence ID" value="NC_010556.1"/>
</dbReference>
<dbReference type="eggNOG" id="COG1733">
    <property type="taxonomic scope" value="Bacteria"/>
</dbReference>
<keyword evidence="3" id="KW-0804">Transcription</keyword>
<dbReference type="InterPro" id="IPR002577">
    <property type="entry name" value="HTH_HxlR"/>
</dbReference>
<organism evidence="5 6">
    <name type="scientific">Exiguobacterium sibiricum (strain DSM 17290 / CCUG 55495 / CIP 109462 / JCM 13490 / 255-15)</name>
    <dbReference type="NCBI Taxonomy" id="262543"/>
    <lineage>
        <taxon>Bacteria</taxon>
        <taxon>Bacillati</taxon>
        <taxon>Bacillota</taxon>
        <taxon>Bacilli</taxon>
        <taxon>Bacillales</taxon>
        <taxon>Bacillales Family XII. Incertae Sedis</taxon>
        <taxon>Exiguobacterium</taxon>
    </lineage>
</organism>
<keyword evidence="1" id="KW-0805">Transcription regulation</keyword>
<protein>
    <submittedName>
        <fullName evidence="5">Transcriptional regulator, HxlR family</fullName>
    </submittedName>
</protein>
<proteinExistence type="predicted"/>
<evidence type="ECO:0000256" key="2">
    <source>
        <dbReference type="ARBA" id="ARBA00023125"/>
    </source>
</evidence>
<dbReference type="InterPro" id="IPR036388">
    <property type="entry name" value="WH-like_DNA-bd_sf"/>
</dbReference>
<gene>
    <name evidence="5" type="ordered locus">Exig_0282</name>
</gene>
<dbReference type="InterPro" id="IPR036390">
    <property type="entry name" value="WH_DNA-bd_sf"/>
</dbReference>
<dbReference type="KEGG" id="esi:Exig_0282"/>
<dbReference type="STRING" id="262543.Exig_0282"/>
<evidence type="ECO:0000313" key="5">
    <source>
        <dbReference type="EMBL" id="ACB59768.1"/>
    </source>
</evidence>
<dbReference type="PANTHER" id="PTHR33204:SF29">
    <property type="entry name" value="TRANSCRIPTIONAL REGULATOR"/>
    <property type="match status" value="1"/>
</dbReference>
<sequence>MEETPSCRVETALEILTGKWKPSILLELITHDTLRFSELKRNLPNITQKMLTAQLRELELNDIVHREIYQVVPPRVEYSLTDYGKTLIPVLNAINAWGEKHVEHLAQKDMLQDTTPTLASSTSDSF</sequence>
<keyword evidence="2" id="KW-0238">DNA-binding</keyword>
<keyword evidence="6" id="KW-1185">Reference proteome</keyword>
<dbReference type="Proteomes" id="UP000001681">
    <property type="component" value="Chromosome"/>
</dbReference>
<evidence type="ECO:0000259" key="4">
    <source>
        <dbReference type="PROSITE" id="PS51118"/>
    </source>
</evidence>
<evidence type="ECO:0000313" key="6">
    <source>
        <dbReference type="Proteomes" id="UP000001681"/>
    </source>
</evidence>
<dbReference type="SUPFAM" id="SSF46785">
    <property type="entry name" value="Winged helix' DNA-binding domain"/>
    <property type="match status" value="1"/>
</dbReference>
<dbReference type="AlphaFoldDB" id="B1YHY4"/>